<name>A0ABR4BAR9_9LECA</name>
<protein>
    <submittedName>
        <fullName evidence="1">Uncharacterized protein</fullName>
    </submittedName>
</protein>
<accession>A0ABR4BAR9</accession>
<keyword evidence="2" id="KW-1185">Reference proteome</keyword>
<organism evidence="1 2">
    <name type="scientific">Lepraria finkii</name>
    <dbReference type="NCBI Taxonomy" id="1340010"/>
    <lineage>
        <taxon>Eukaryota</taxon>
        <taxon>Fungi</taxon>
        <taxon>Dikarya</taxon>
        <taxon>Ascomycota</taxon>
        <taxon>Pezizomycotina</taxon>
        <taxon>Lecanoromycetes</taxon>
        <taxon>OSLEUM clade</taxon>
        <taxon>Lecanoromycetidae</taxon>
        <taxon>Lecanorales</taxon>
        <taxon>Lecanorineae</taxon>
        <taxon>Stereocaulaceae</taxon>
        <taxon>Lepraria</taxon>
    </lineage>
</organism>
<reference evidence="1 2" key="1">
    <citation type="submission" date="2024-09" db="EMBL/GenBank/DDBJ databases">
        <title>Rethinking Asexuality: The Enigmatic Case of Functional Sexual Genes in Lepraria (Stereocaulaceae).</title>
        <authorList>
            <person name="Doellman M."/>
            <person name="Sun Y."/>
            <person name="Barcenas-Pena A."/>
            <person name="Lumbsch H.T."/>
            <person name="Grewe F."/>
        </authorList>
    </citation>
    <scope>NUCLEOTIDE SEQUENCE [LARGE SCALE GENOMIC DNA]</scope>
    <source>
        <strain evidence="1 2">Grewe 0041</strain>
    </source>
</reference>
<evidence type="ECO:0000313" key="1">
    <source>
        <dbReference type="EMBL" id="KAL2054735.1"/>
    </source>
</evidence>
<proteinExistence type="predicted"/>
<gene>
    <name evidence="1" type="ORF">ABVK25_005039</name>
</gene>
<evidence type="ECO:0000313" key="2">
    <source>
        <dbReference type="Proteomes" id="UP001590951"/>
    </source>
</evidence>
<comment type="caution">
    <text evidence="1">The sequence shown here is derived from an EMBL/GenBank/DDBJ whole genome shotgun (WGS) entry which is preliminary data.</text>
</comment>
<dbReference type="EMBL" id="JBHFEH010000014">
    <property type="protein sequence ID" value="KAL2054735.1"/>
    <property type="molecule type" value="Genomic_DNA"/>
</dbReference>
<dbReference type="Proteomes" id="UP001590951">
    <property type="component" value="Unassembled WGS sequence"/>
</dbReference>
<sequence length="106" mass="11756">MPSPIPTFVLEVKDCEGWWVGVGVVESMMTVGAVEVEEEEEVVGVDDEMVIDRIDGEADGVEDEMVIDEVEEEVDGDEVDKDIEDDTEELELELEVLRVTISAKVV</sequence>